<dbReference type="EMBL" id="JABFDY010000015">
    <property type="protein sequence ID" value="KAF7697428.1"/>
    <property type="molecule type" value="Genomic_DNA"/>
</dbReference>
<evidence type="ECO:0000313" key="1">
    <source>
        <dbReference type="EMBL" id="KAF7697428.1"/>
    </source>
</evidence>
<dbReference type="AlphaFoldDB" id="A0A8T0AXK6"/>
<dbReference type="InterPro" id="IPR046409">
    <property type="entry name" value="PDC10_dimerisation_sf"/>
</dbReference>
<dbReference type="Gene3D" id="1.10.12.70">
    <property type="match status" value="1"/>
</dbReference>
<proteinExistence type="predicted"/>
<comment type="caution">
    <text evidence="1">The sequence shown here is derived from an EMBL/GenBank/DDBJ whole genome shotgun (WGS) entry which is preliminary data.</text>
</comment>
<evidence type="ECO:0000313" key="2">
    <source>
        <dbReference type="Proteomes" id="UP000606274"/>
    </source>
</evidence>
<dbReference type="Proteomes" id="UP000606274">
    <property type="component" value="Unassembled WGS sequence"/>
</dbReference>
<keyword evidence="2" id="KW-1185">Reference proteome</keyword>
<accession>A0A8T0AXK6</accession>
<sequence length="72" mass="8172">MVFLDQAVQKKSTSLSTVINPVFTELKLQHRDGDVRRNVIEDLEKSLHAAEDLCHGITDKMISHILERVKSS</sequence>
<gene>
    <name evidence="1" type="ORF">HF521_005846</name>
</gene>
<name>A0A8T0AXK6_SILME</name>
<organism evidence="1 2">
    <name type="scientific">Silurus meridionalis</name>
    <name type="common">Southern catfish</name>
    <name type="synonym">Silurus soldatovi meridionalis</name>
    <dbReference type="NCBI Taxonomy" id="175797"/>
    <lineage>
        <taxon>Eukaryota</taxon>
        <taxon>Metazoa</taxon>
        <taxon>Chordata</taxon>
        <taxon>Craniata</taxon>
        <taxon>Vertebrata</taxon>
        <taxon>Euteleostomi</taxon>
        <taxon>Actinopterygii</taxon>
        <taxon>Neopterygii</taxon>
        <taxon>Teleostei</taxon>
        <taxon>Ostariophysi</taxon>
        <taxon>Siluriformes</taxon>
        <taxon>Siluridae</taxon>
        <taxon>Silurus</taxon>
    </lineage>
</organism>
<reference evidence="1" key="1">
    <citation type="submission" date="2020-08" db="EMBL/GenBank/DDBJ databases">
        <title>Chromosome-level assembly of Southern catfish (Silurus meridionalis) provides insights into visual adaptation to the nocturnal and benthic lifestyles.</title>
        <authorList>
            <person name="Zhang Y."/>
            <person name="Wang D."/>
            <person name="Peng Z."/>
        </authorList>
    </citation>
    <scope>NUCLEOTIDE SEQUENCE</scope>
    <source>
        <strain evidence="1">SWU-2019-XX</strain>
        <tissue evidence="1">Muscle</tissue>
    </source>
</reference>
<protein>
    <submittedName>
        <fullName evidence="1">Uncharacterized protein</fullName>
    </submittedName>
</protein>